<dbReference type="SUPFAM" id="SSF50891">
    <property type="entry name" value="Cyclophilin-like"/>
    <property type="match status" value="1"/>
</dbReference>
<name>K3WG28_GLOUD</name>
<reference evidence="3" key="3">
    <citation type="submission" date="2015-02" db="UniProtKB">
        <authorList>
            <consortium name="EnsemblProtists"/>
        </authorList>
    </citation>
    <scope>IDENTIFICATION</scope>
    <source>
        <strain evidence="3">DAOM BR144</strain>
    </source>
</reference>
<dbReference type="AlphaFoldDB" id="K3WG28"/>
<dbReference type="HOGENOM" id="CLU_058893_0_0_1"/>
<dbReference type="InterPro" id="IPR002130">
    <property type="entry name" value="Cyclophilin-type_PPIase_dom"/>
</dbReference>
<accession>K3WG28</accession>
<feature type="domain" description="PPIase cyclophilin-type" evidence="2">
    <location>
        <begin position="153"/>
        <end position="381"/>
    </location>
</feature>
<reference evidence="4" key="2">
    <citation type="submission" date="2010-04" db="EMBL/GenBank/DDBJ databases">
        <authorList>
            <person name="Buell R."/>
            <person name="Hamilton J."/>
            <person name="Hostetler J."/>
        </authorList>
    </citation>
    <scope>NUCLEOTIDE SEQUENCE [LARGE SCALE GENOMIC DNA]</scope>
    <source>
        <strain evidence="4">DAOM:BR144</strain>
    </source>
</reference>
<dbReference type="PROSITE" id="PS50072">
    <property type="entry name" value="CSA_PPIASE_2"/>
    <property type="match status" value="1"/>
</dbReference>
<reference evidence="4" key="1">
    <citation type="journal article" date="2010" name="Genome Biol.">
        <title>Genome sequence of the necrotrophic plant pathogen Pythium ultimum reveals original pathogenicity mechanisms and effector repertoire.</title>
        <authorList>
            <person name="Levesque C.A."/>
            <person name="Brouwer H."/>
            <person name="Cano L."/>
            <person name="Hamilton J.P."/>
            <person name="Holt C."/>
            <person name="Huitema E."/>
            <person name="Raffaele S."/>
            <person name="Robideau G.P."/>
            <person name="Thines M."/>
            <person name="Win J."/>
            <person name="Zerillo M.M."/>
            <person name="Beakes G.W."/>
            <person name="Boore J.L."/>
            <person name="Busam D."/>
            <person name="Dumas B."/>
            <person name="Ferriera S."/>
            <person name="Fuerstenberg S.I."/>
            <person name="Gachon C.M."/>
            <person name="Gaulin E."/>
            <person name="Govers F."/>
            <person name="Grenville-Briggs L."/>
            <person name="Horner N."/>
            <person name="Hostetler J."/>
            <person name="Jiang R.H."/>
            <person name="Johnson J."/>
            <person name="Krajaejun T."/>
            <person name="Lin H."/>
            <person name="Meijer H.J."/>
            <person name="Moore B."/>
            <person name="Morris P."/>
            <person name="Phuntmart V."/>
            <person name="Puiu D."/>
            <person name="Shetty J."/>
            <person name="Stajich J.E."/>
            <person name="Tripathy S."/>
            <person name="Wawra S."/>
            <person name="van West P."/>
            <person name="Whitty B.R."/>
            <person name="Coutinho P.M."/>
            <person name="Henrissat B."/>
            <person name="Martin F."/>
            <person name="Thomas P.D."/>
            <person name="Tyler B.M."/>
            <person name="De Vries R.P."/>
            <person name="Kamoun S."/>
            <person name="Yandell M."/>
            <person name="Tisserat N."/>
            <person name="Buell C.R."/>
        </authorList>
    </citation>
    <scope>NUCLEOTIDE SEQUENCE</scope>
    <source>
        <strain evidence="4">DAOM:BR144</strain>
    </source>
</reference>
<dbReference type="GO" id="GO:0005737">
    <property type="term" value="C:cytoplasm"/>
    <property type="evidence" value="ECO:0007669"/>
    <property type="project" value="TreeGrafter"/>
</dbReference>
<dbReference type="Gene3D" id="2.40.100.10">
    <property type="entry name" value="Cyclophilin-like"/>
    <property type="match status" value="1"/>
</dbReference>
<feature type="transmembrane region" description="Helical" evidence="1">
    <location>
        <begin position="323"/>
        <end position="347"/>
    </location>
</feature>
<evidence type="ECO:0000259" key="2">
    <source>
        <dbReference type="PROSITE" id="PS50072"/>
    </source>
</evidence>
<dbReference type="PRINTS" id="PR00153">
    <property type="entry name" value="CSAPPISMRASE"/>
</dbReference>
<dbReference type="GO" id="GO:0006457">
    <property type="term" value="P:protein folding"/>
    <property type="evidence" value="ECO:0007669"/>
    <property type="project" value="TreeGrafter"/>
</dbReference>
<dbReference type="PANTHER" id="PTHR11071:SF561">
    <property type="entry name" value="PEPTIDYL-PROLYL CIS-TRANS ISOMERASE D-RELATED"/>
    <property type="match status" value="1"/>
</dbReference>
<organism evidence="3 4">
    <name type="scientific">Globisporangium ultimum (strain ATCC 200006 / CBS 805.95 / DAOM BR144)</name>
    <name type="common">Pythium ultimum</name>
    <dbReference type="NCBI Taxonomy" id="431595"/>
    <lineage>
        <taxon>Eukaryota</taxon>
        <taxon>Sar</taxon>
        <taxon>Stramenopiles</taxon>
        <taxon>Oomycota</taxon>
        <taxon>Peronosporomycetes</taxon>
        <taxon>Pythiales</taxon>
        <taxon>Pythiaceae</taxon>
        <taxon>Globisporangium</taxon>
    </lineage>
</organism>
<dbReference type="OMA" id="CEHKVPD"/>
<protein>
    <recommendedName>
        <fullName evidence="2">PPIase cyclophilin-type domain-containing protein</fullName>
    </recommendedName>
</protein>
<dbReference type="Proteomes" id="UP000019132">
    <property type="component" value="Unassembled WGS sequence"/>
</dbReference>
<dbReference type="GO" id="GO:0016018">
    <property type="term" value="F:cyclosporin A binding"/>
    <property type="evidence" value="ECO:0007669"/>
    <property type="project" value="TreeGrafter"/>
</dbReference>
<keyword evidence="4" id="KW-1185">Reference proteome</keyword>
<dbReference type="STRING" id="431595.K3WG28"/>
<keyword evidence="1" id="KW-1133">Transmembrane helix</keyword>
<dbReference type="PANTHER" id="PTHR11071">
    <property type="entry name" value="PEPTIDYL-PROLYL CIS-TRANS ISOMERASE"/>
    <property type="match status" value="1"/>
</dbReference>
<dbReference type="Pfam" id="PF00160">
    <property type="entry name" value="Pro_isomerase"/>
    <property type="match status" value="1"/>
</dbReference>
<evidence type="ECO:0000313" key="3">
    <source>
        <dbReference type="EnsemblProtists" id="PYU1_T003919"/>
    </source>
</evidence>
<dbReference type="eggNOG" id="KOG0546">
    <property type="taxonomic scope" value="Eukaryota"/>
</dbReference>
<evidence type="ECO:0000256" key="1">
    <source>
        <dbReference type="SAM" id="Phobius"/>
    </source>
</evidence>
<dbReference type="GO" id="GO:0003755">
    <property type="term" value="F:peptidyl-prolyl cis-trans isomerase activity"/>
    <property type="evidence" value="ECO:0007669"/>
    <property type="project" value="InterPro"/>
</dbReference>
<sequence length="383" mass="42797">MSGIICELVGMLRDVQYQRCRLILHELSVEQMQFLPRLHGLVESEYLEFLDAHNDVIPRDKRGQLQQTTHPFVLINGNTFVNGEDELLHFIVEKTQLSRDDVLAIAAFGGSRGILDSTKQWELAEETLQAKADTCAKQALFRSRQLSGNQFVYLIFDVDGVALPRVEIELFHRVCPRTCANFVAFCQGKVPDIADEIKMLGYQDNVVHRIVRGGWIQAGDVAHDGQGDGPCRSLYGRQFADESFSISHNAAGIVVRFCNCLSYLQLTMYVRRWLTMSFFAAQSMANTGPHTNGSQFFITLVPLPWLDRNKGMQSCCCCLCSSYFRLTGLTLLGMLALMMPIVAPVAFGRVVSGIHTILAIGNLETVHDRPCVPCKIVDCGLIE</sequence>
<dbReference type="InParanoid" id="K3WG28"/>
<keyword evidence="1" id="KW-0472">Membrane</keyword>
<evidence type="ECO:0000313" key="4">
    <source>
        <dbReference type="Proteomes" id="UP000019132"/>
    </source>
</evidence>
<dbReference type="VEuPathDB" id="FungiDB:PYU1_G003909"/>
<dbReference type="EnsemblProtists" id="PYU1_T003919">
    <property type="protein sequence ID" value="PYU1_T003919"/>
    <property type="gene ID" value="PYU1_G003909"/>
</dbReference>
<keyword evidence="1" id="KW-0812">Transmembrane</keyword>
<proteinExistence type="predicted"/>
<dbReference type="InterPro" id="IPR029000">
    <property type="entry name" value="Cyclophilin-like_dom_sf"/>
</dbReference>
<dbReference type="EMBL" id="GL376567">
    <property type="status" value="NOT_ANNOTATED_CDS"/>
    <property type="molecule type" value="Genomic_DNA"/>
</dbReference>